<evidence type="ECO:0000313" key="3">
    <source>
        <dbReference type="Proteomes" id="UP000198211"/>
    </source>
</evidence>
<dbReference type="STRING" id="4795.A0A225W451"/>
<name>A0A225W451_9STRA</name>
<feature type="region of interest" description="Disordered" evidence="1">
    <location>
        <begin position="256"/>
        <end position="276"/>
    </location>
</feature>
<reference evidence="3" key="1">
    <citation type="submission" date="2017-03" db="EMBL/GenBank/DDBJ databases">
        <title>Phytopthora megakarya and P. palmivora, two closely related causual agents of cacao black pod achieved similar genome size and gene model numbers by different mechanisms.</title>
        <authorList>
            <person name="Ali S."/>
            <person name="Shao J."/>
            <person name="Larry D.J."/>
            <person name="Kronmiller B."/>
            <person name="Shen D."/>
            <person name="Strem M.D."/>
            <person name="Melnick R.L."/>
            <person name="Guiltinan M.J."/>
            <person name="Tyler B.M."/>
            <person name="Meinhardt L.W."/>
            <person name="Bailey B.A."/>
        </authorList>
    </citation>
    <scope>NUCLEOTIDE SEQUENCE [LARGE SCALE GENOMIC DNA]</scope>
    <source>
        <strain evidence="3">zdho120</strain>
    </source>
</reference>
<dbReference type="OrthoDB" id="112166at2759"/>
<dbReference type="AlphaFoldDB" id="A0A225W451"/>
<accession>A0A225W451</accession>
<gene>
    <name evidence="2" type="ORF">PHMEG_00014518</name>
</gene>
<keyword evidence="3" id="KW-1185">Reference proteome</keyword>
<evidence type="ECO:0000313" key="2">
    <source>
        <dbReference type="EMBL" id="OWZ12345.1"/>
    </source>
</evidence>
<sequence length="415" mass="46289">MDWVLELSRFDKDIHFSSWSANHEHAALACLMWHCFGRSSDLGQVSKEHITISADNVFYTRMLRVKTTEEQGLNLEPDRDDFLTCPLHALAVALVMQEAPYVSLLSQLSLLAAPVKTSLNTGEPLLEMLEAARSKTTLAASSLVSNSNASPSPTITALAAPVIGVLTAYLIKYLPQENACTGLFVVRVEECLDAAGITVADMLAWSSALNDVASMPIEEERINHCKSGCHHAAVINELIESNRLMAARLLLPAPHESTREEAKEQEASVQEQPVKRRMKAATNLSSMWFEWYTRMSRIWDPSDRQKKSDYRLVVAYMKLFLDDGFLLHEGAEDFKDRVLEIGLRAESTVLPFLSGHSIRSKGGSSVLREMRKLHRVGKLIDRILSYRSRLAVEKIVDPAPVGTQNILQIDTCQKS</sequence>
<comment type="caution">
    <text evidence="2">The sequence shown here is derived from an EMBL/GenBank/DDBJ whole genome shotgun (WGS) entry which is preliminary data.</text>
</comment>
<feature type="compositionally biased region" description="Basic and acidic residues" evidence="1">
    <location>
        <begin position="256"/>
        <end position="266"/>
    </location>
</feature>
<organism evidence="2 3">
    <name type="scientific">Phytophthora megakarya</name>
    <dbReference type="NCBI Taxonomy" id="4795"/>
    <lineage>
        <taxon>Eukaryota</taxon>
        <taxon>Sar</taxon>
        <taxon>Stramenopiles</taxon>
        <taxon>Oomycota</taxon>
        <taxon>Peronosporomycetes</taxon>
        <taxon>Peronosporales</taxon>
        <taxon>Peronosporaceae</taxon>
        <taxon>Phytophthora</taxon>
    </lineage>
</organism>
<dbReference type="EMBL" id="NBNE01001875">
    <property type="protein sequence ID" value="OWZ12345.1"/>
    <property type="molecule type" value="Genomic_DNA"/>
</dbReference>
<protein>
    <submittedName>
        <fullName evidence="2">Uncharacterized protein</fullName>
    </submittedName>
</protein>
<dbReference type="Proteomes" id="UP000198211">
    <property type="component" value="Unassembled WGS sequence"/>
</dbReference>
<proteinExistence type="predicted"/>
<evidence type="ECO:0000256" key="1">
    <source>
        <dbReference type="SAM" id="MobiDB-lite"/>
    </source>
</evidence>